<keyword evidence="3 5" id="KW-0521">NADP</keyword>
<comment type="pathway">
    <text evidence="5">Amino-acid biosynthesis; L-arginine biosynthesis; N(2)-acetyl-L-ornithine from L-glutamate: step 3/4.</text>
</comment>
<evidence type="ECO:0000313" key="9">
    <source>
        <dbReference type="EMBL" id="MCA9727897.1"/>
    </source>
</evidence>
<feature type="region of interest" description="Disordered" evidence="7">
    <location>
        <begin position="345"/>
        <end position="383"/>
    </location>
</feature>
<evidence type="ECO:0000256" key="3">
    <source>
        <dbReference type="ARBA" id="ARBA00022857"/>
    </source>
</evidence>
<dbReference type="Gene3D" id="3.40.50.720">
    <property type="entry name" value="NAD(P)-binding Rossmann-like Domain"/>
    <property type="match status" value="1"/>
</dbReference>
<dbReference type="Pfam" id="PF01118">
    <property type="entry name" value="Semialdhyde_dh"/>
    <property type="match status" value="1"/>
</dbReference>
<dbReference type="CDD" id="cd17895">
    <property type="entry name" value="AGPR_1_N"/>
    <property type="match status" value="1"/>
</dbReference>
<gene>
    <name evidence="5" type="primary">argC</name>
    <name evidence="9" type="ORF">KC729_09465</name>
</gene>
<dbReference type="PANTHER" id="PTHR32338:SF10">
    <property type="entry name" value="N-ACETYL-GAMMA-GLUTAMYL-PHOSPHATE REDUCTASE, CHLOROPLASTIC-RELATED"/>
    <property type="match status" value="1"/>
</dbReference>
<dbReference type="GO" id="GO:0005737">
    <property type="term" value="C:cytoplasm"/>
    <property type="evidence" value="ECO:0007669"/>
    <property type="project" value="UniProtKB-SubCell"/>
</dbReference>
<dbReference type="GO" id="GO:0070401">
    <property type="term" value="F:NADP+ binding"/>
    <property type="evidence" value="ECO:0007669"/>
    <property type="project" value="InterPro"/>
</dbReference>
<keyword evidence="4 5" id="KW-0560">Oxidoreductase</keyword>
<evidence type="ECO:0000256" key="7">
    <source>
        <dbReference type="SAM" id="MobiDB-lite"/>
    </source>
</evidence>
<proteinExistence type="inferred from homology"/>
<comment type="function">
    <text evidence="5">Catalyzes the NADPH-dependent reduction of N-acetyl-5-glutamyl phosphate to yield N-acetyl-L-glutamate 5-semialdehyde.</text>
</comment>
<accession>A0A956M0G9</accession>
<comment type="caution">
    <text evidence="9">The sequence shown here is derived from an EMBL/GenBank/DDBJ whole genome shotgun (WGS) entry which is preliminary data.</text>
</comment>
<dbReference type="GO" id="GO:0006526">
    <property type="term" value="P:L-arginine biosynthetic process"/>
    <property type="evidence" value="ECO:0007669"/>
    <property type="project" value="UniProtKB-UniRule"/>
</dbReference>
<comment type="subcellular location">
    <subcellularLocation>
        <location evidence="5">Cytoplasm</location>
    </subcellularLocation>
</comment>
<evidence type="ECO:0000256" key="1">
    <source>
        <dbReference type="ARBA" id="ARBA00022571"/>
    </source>
</evidence>
<sequence>MYTMNGSGGAASPPRVAVVGATGYVGAELCRLLWDHPLVELVFAGSSSAAGRSLDEVSPGAPPIDLRHFEELPANEIDLAFLALPAGASGAIAARLLEAGSRVVDMSGDHRLRDPGLHERVYGTVRNEQLVTDAVYGISEYVRALLPECRFIANPGCYPTSVALALGPLARRLLLRRPVVVHSQSGVSGAGRSPSEGTHFCRVDEDARPYKIGCHRHAPEMEQFLASLDPEHSAEVIFTPQLVPLRRGLISTMVVPTDGTWDAMEARRLLMDRYGDEPFVDVLEAGRTSSIHEVVGTSSCCISVHDSQRGDHVLLVSAIDNLLKGAAGQAVQNMNIAFGLEETSGLPRRTRGQRVRRHDRPHGNAAGTRSESGRELHPEASRA</sequence>
<dbReference type="GO" id="GO:0051287">
    <property type="term" value="F:NAD binding"/>
    <property type="evidence" value="ECO:0007669"/>
    <property type="project" value="InterPro"/>
</dbReference>
<dbReference type="GO" id="GO:0003942">
    <property type="term" value="F:N-acetyl-gamma-glutamyl-phosphate reductase activity"/>
    <property type="evidence" value="ECO:0007669"/>
    <property type="project" value="UniProtKB-UniRule"/>
</dbReference>
<dbReference type="SUPFAM" id="SSF55347">
    <property type="entry name" value="Glyceraldehyde-3-phosphate dehydrogenase-like, C-terminal domain"/>
    <property type="match status" value="1"/>
</dbReference>
<dbReference type="CDD" id="cd23934">
    <property type="entry name" value="AGPR_1_C"/>
    <property type="match status" value="1"/>
</dbReference>
<evidence type="ECO:0000256" key="5">
    <source>
        <dbReference type="HAMAP-Rule" id="MF_00150"/>
    </source>
</evidence>
<dbReference type="SUPFAM" id="SSF51735">
    <property type="entry name" value="NAD(P)-binding Rossmann-fold domains"/>
    <property type="match status" value="1"/>
</dbReference>
<dbReference type="PANTHER" id="PTHR32338">
    <property type="entry name" value="N-ACETYL-GAMMA-GLUTAMYL-PHOSPHATE REDUCTASE, CHLOROPLASTIC-RELATED-RELATED"/>
    <property type="match status" value="1"/>
</dbReference>
<evidence type="ECO:0000256" key="2">
    <source>
        <dbReference type="ARBA" id="ARBA00022605"/>
    </source>
</evidence>
<feature type="compositionally biased region" description="Basic residues" evidence="7">
    <location>
        <begin position="348"/>
        <end position="360"/>
    </location>
</feature>
<keyword evidence="2 5" id="KW-0028">Amino-acid biosynthesis</keyword>
<evidence type="ECO:0000256" key="4">
    <source>
        <dbReference type="ARBA" id="ARBA00023002"/>
    </source>
</evidence>
<dbReference type="Gene3D" id="3.30.360.10">
    <property type="entry name" value="Dihydrodipicolinate Reductase, domain 2"/>
    <property type="match status" value="1"/>
</dbReference>
<dbReference type="InterPro" id="IPR000706">
    <property type="entry name" value="AGPR_type-1"/>
</dbReference>
<feature type="domain" description="Semialdehyde dehydrogenase NAD-binding" evidence="8">
    <location>
        <begin position="15"/>
        <end position="149"/>
    </location>
</feature>
<feature type="active site" evidence="5 6">
    <location>
        <position position="157"/>
    </location>
</feature>
<dbReference type="EC" id="1.2.1.38" evidence="5"/>
<dbReference type="InterPro" id="IPR023013">
    <property type="entry name" value="AGPR_AS"/>
</dbReference>
<name>A0A956M0G9_UNCEI</name>
<comment type="catalytic activity">
    <reaction evidence="5">
        <text>N-acetyl-L-glutamate 5-semialdehyde + phosphate + NADP(+) = N-acetyl-L-glutamyl 5-phosphate + NADPH + H(+)</text>
        <dbReference type="Rhea" id="RHEA:21588"/>
        <dbReference type="ChEBI" id="CHEBI:15378"/>
        <dbReference type="ChEBI" id="CHEBI:29123"/>
        <dbReference type="ChEBI" id="CHEBI:43474"/>
        <dbReference type="ChEBI" id="CHEBI:57783"/>
        <dbReference type="ChEBI" id="CHEBI:57936"/>
        <dbReference type="ChEBI" id="CHEBI:58349"/>
        <dbReference type="EC" id="1.2.1.38"/>
    </reaction>
</comment>
<dbReference type="Proteomes" id="UP000697710">
    <property type="component" value="Unassembled WGS sequence"/>
</dbReference>
<dbReference type="Pfam" id="PF22698">
    <property type="entry name" value="Semialdhyde_dhC_1"/>
    <property type="match status" value="1"/>
</dbReference>
<reference evidence="9" key="1">
    <citation type="submission" date="2020-04" db="EMBL/GenBank/DDBJ databases">
        <authorList>
            <person name="Zhang T."/>
        </authorList>
    </citation>
    <scope>NUCLEOTIDE SEQUENCE</scope>
    <source>
        <strain evidence="9">HKST-UBA01</strain>
    </source>
</reference>
<dbReference type="InterPro" id="IPR000534">
    <property type="entry name" value="Semialdehyde_DH_NAD-bd"/>
</dbReference>
<keyword evidence="1 5" id="KW-0055">Arginine biosynthesis</keyword>
<evidence type="ECO:0000256" key="6">
    <source>
        <dbReference type="PROSITE-ProRule" id="PRU10010"/>
    </source>
</evidence>
<feature type="compositionally biased region" description="Basic and acidic residues" evidence="7">
    <location>
        <begin position="371"/>
        <end position="383"/>
    </location>
</feature>
<dbReference type="HAMAP" id="MF_00150">
    <property type="entry name" value="ArgC_type1"/>
    <property type="match status" value="1"/>
</dbReference>
<dbReference type="AlphaFoldDB" id="A0A956M0G9"/>
<dbReference type="InterPro" id="IPR050085">
    <property type="entry name" value="AGPR"/>
</dbReference>
<comment type="similarity">
    <text evidence="5">Belongs to the NAGSA dehydrogenase family. Type 1 subfamily.</text>
</comment>
<organism evidence="9 10">
    <name type="scientific">Eiseniibacteriota bacterium</name>
    <dbReference type="NCBI Taxonomy" id="2212470"/>
    <lineage>
        <taxon>Bacteria</taxon>
        <taxon>Candidatus Eiseniibacteriota</taxon>
    </lineage>
</organism>
<evidence type="ECO:0000259" key="8">
    <source>
        <dbReference type="SMART" id="SM00859"/>
    </source>
</evidence>
<dbReference type="InterPro" id="IPR058924">
    <property type="entry name" value="AGPR_dimerisation_dom"/>
</dbReference>
<dbReference type="SMART" id="SM00859">
    <property type="entry name" value="Semialdhyde_dh"/>
    <property type="match status" value="1"/>
</dbReference>
<reference evidence="9" key="2">
    <citation type="journal article" date="2021" name="Microbiome">
        <title>Successional dynamics and alternative stable states in a saline activated sludge microbial community over 9 years.</title>
        <authorList>
            <person name="Wang Y."/>
            <person name="Ye J."/>
            <person name="Ju F."/>
            <person name="Liu L."/>
            <person name="Boyd J.A."/>
            <person name="Deng Y."/>
            <person name="Parks D.H."/>
            <person name="Jiang X."/>
            <person name="Yin X."/>
            <person name="Woodcroft B.J."/>
            <person name="Tyson G.W."/>
            <person name="Hugenholtz P."/>
            <person name="Polz M.F."/>
            <person name="Zhang T."/>
        </authorList>
    </citation>
    <scope>NUCLEOTIDE SEQUENCE</scope>
    <source>
        <strain evidence="9">HKST-UBA01</strain>
    </source>
</reference>
<protein>
    <recommendedName>
        <fullName evidence="5">N-acetyl-gamma-glutamyl-phosphate reductase</fullName>
        <shortName evidence="5">AGPR</shortName>
        <ecNumber evidence="5">1.2.1.38</ecNumber>
    </recommendedName>
    <alternativeName>
        <fullName evidence="5">N-acetyl-glutamate semialdehyde dehydrogenase</fullName>
        <shortName evidence="5">NAGSA dehydrogenase</shortName>
    </alternativeName>
</protein>
<dbReference type="EMBL" id="JAGQHR010000256">
    <property type="protein sequence ID" value="MCA9727897.1"/>
    <property type="molecule type" value="Genomic_DNA"/>
</dbReference>
<dbReference type="NCBIfam" id="TIGR01850">
    <property type="entry name" value="argC"/>
    <property type="match status" value="1"/>
</dbReference>
<dbReference type="InterPro" id="IPR036291">
    <property type="entry name" value="NAD(P)-bd_dom_sf"/>
</dbReference>
<dbReference type="PROSITE" id="PS01224">
    <property type="entry name" value="ARGC"/>
    <property type="match status" value="1"/>
</dbReference>
<evidence type="ECO:0000313" key="10">
    <source>
        <dbReference type="Proteomes" id="UP000697710"/>
    </source>
</evidence>
<keyword evidence="5" id="KW-0963">Cytoplasm</keyword>